<name>A0A2S9KC56_9BURK</name>
<feature type="domain" description="Ig-like SoxY" evidence="1">
    <location>
        <begin position="46"/>
        <end position="149"/>
    </location>
</feature>
<evidence type="ECO:0000313" key="3">
    <source>
        <dbReference type="Proteomes" id="UP000238326"/>
    </source>
</evidence>
<dbReference type="NCBIfam" id="TIGR01409">
    <property type="entry name" value="TAT_signal_seq"/>
    <property type="match status" value="1"/>
</dbReference>
<dbReference type="InterPro" id="IPR038162">
    <property type="entry name" value="SoxY_sf"/>
</dbReference>
<dbReference type="PROSITE" id="PS51318">
    <property type="entry name" value="TAT"/>
    <property type="match status" value="1"/>
</dbReference>
<dbReference type="Gene3D" id="2.60.40.2470">
    <property type="entry name" value="SoxY domain"/>
    <property type="match status" value="1"/>
</dbReference>
<dbReference type="Pfam" id="PF13501">
    <property type="entry name" value="SoxY"/>
    <property type="match status" value="1"/>
</dbReference>
<keyword evidence="3" id="KW-1185">Reference proteome</keyword>
<dbReference type="EMBL" id="PVLR01000040">
    <property type="protein sequence ID" value="PRD67972.1"/>
    <property type="molecule type" value="Genomic_DNA"/>
</dbReference>
<evidence type="ECO:0000259" key="1">
    <source>
        <dbReference type="Pfam" id="PF13501"/>
    </source>
</evidence>
<dbReference type="Proteomes" id="UP000238326">
    <property type="component" value="Unassembled WGS sequence"/>
</dbReference>
<accession>A0A2S9KC56</accession>
<dbReference type="PIRSF" id="PIRSF010312">
    <property type="entry name" value="Sulphur_oxidation_SoxY"/>
    <property type="match status" value="1"/>
</dbReference>
<dbReference type="RefSeq" id="WP_105730435.1">
    <property type="nucleotide sequence ID" value="NZ_PVLR01000040.1"/>
</dbReference>
<dbReference type="OrthoDB" id="9798154at2"/>
<dbReference type="InterPro" id="IPR032711">
    <property type="entry name" value="SoxY"/>
</dbReference>
<evidence type="ECO:0000313" key="2">
    <source>
        <dbReference type="EMBL" id="PRD67972.1"/>
    </source>
</evidence>
<dbReference type="InterPro" id="IPR019546">
    <property type="entry name" value="TAT_signal_bac_arc"/>
</dbReference>
<comment type="caution">
    <text evidence="2">The sequence shown here is derived from an EMBL/GenBank/DDBJ whole genome shotgun (WGS) entry which is preliminary data.</text>
</comment>
<dbReference type="InterPro" id="IPR006311">
    <property type="entry name" value="TAT_signal"/>
</dbReference>
<protein>
    <submittedName>
        <fullName evidence="2">Thiosulfate oxidation carrier protein SoxY</fullName>
    </submittedName>
</protein>
<dbReference type="AlphaFoldDB" id="A0A2S9KC56"/>
<sequence length="151" mass="15621">MPNRRSMLKHSATVAGLLALTGLWPRPSRADPSAAFEAKQIDAVLAALGGQAPVESRQILLSGPDFAENGASVPLGLSSSLADISLLLILVERNPTVLAALFRPSPAVEANFALRVKLVESSAVYAVAITADGQACFARKTIQVTQGACGA</sequence>
<gene>
    <name evidence="2" type="ORF">C6P61_13420</name>
</gene>
<proteinExistence type="predicted"/>
<dbReference type="InterPro" id="IPR016568">
    <property type="entry name" value="Sulphur_oxidation_SoxY"/>
</dbReference>
<organism evidence="2 3">
    <name type="scientific">Malikia spinosa</name>
    <dbReference type="NCBI Taxonomy" id="86180"/>
    <lineage>
        <taxon>Bacteria</taxon>
        <taxon>Pseudomonadati</taxon>
        <taxon>Pseudomonadota</taxon>
        <taxon>Betaproteobacteria</taxon>
        <taxon>Burkholderiales</taxon>
        <taxon>Comamonadaceae</taxon>
        <taxon>Malikia</taxon>
    </lineage>
</organism>
<reference evidence="2 3" key="1">
    <citation type="submission" date="2018-03" db="EMBL/GenBank/DDBJ databases">
        <title>Comparative genomics illustrates the genes involved in a hyperalkaliphilic mechanisms of Serpentinomonas isolated from highly-alkaline calcium-rich serpentinized springs.</title>
        <authorList>
            <person name="Suzuki S."/>
            <person name="Ishii S."/>
            <person name="Walworth N."/>
            <person name="Bird L."/>
            <person name="Kuenen J.G."/>
            <person name="Nealson K.H."/>
        </authorList>
    </citation>
    <scope>NUCLEOTIDE SEQUENCE [LARGE SCALE GENOMIC DNA]</scope>
    <source>
        <strain evidence="2 3">83</strain>
    </source>
</reference>